<organism evidence="1 2">
    <name type="scientific">Dipteronia sinensis</name>
    <dbReference type="NCBI Taxonomy" id="43782"/>
    <lineage>
        <taxon>Eukaryota</taxon>
        <taxon>Viridiplantae</taxon>
        <taxon>Streptophyta</taxon>
        <taxon>Embryophyta</taxon>
        <taxon>Tracheophyta</taxon>
        <taxon>Spermatophyta</taxon>
        <taxon>Magnoliopsida</taxon>
        <taxon>eudicotyledons</taxon>
        <taxon>Gunneridae</taxon>
        <taxon>Pentapetalae</taxon>
        <taxon>rosids</taxon>
        <taxon>malvids</taxon>
        <taxon>Sapindales</taxon>
        <taxon>Sapindaceae</taxon>
        <taxon>Hippocastanoideae</taxon>
        <taxon>Acereae</taxon>
        <taxon>Dipteronia</taxon>
    </lineage>
</organism>
<protein>
    <recommendedName>
        <fullName evidence="3">DUF4283 domain-containing protein</fullName>
    </recommendedName>
</protein>
<keyword evidence="2" id="KW-1185">Reference proteome</keyword>
<dbReference type="Proteomes" id="UP001281410">
    <property type="component" value="Unassembled WGS sequence"/>
</dbReference>
<dbReference type="PANTHER" id="PTHR31286:SF167">
    <property type="entry name" value="OS09G0268800 PROTEIN"/>
    <property type="match status" value="1"/>
</dbReference>
<gene>
    <name evidence="1" type="ORF">Dsin_008517</name>
</gene>
<evidence type="ECO:0000313" key="1">
    <source>
        <dbReference type="EMBL" id="KAK3221492.1"/>
    </source>
</evidence>
<evidence type="ECO:0008006" key="3">
    <source>
        <dbReference type="Google" id="ProtNLM"/>
    </source>
</evidence>
<reference evidence="1" key="1">
    <citation type="journal article" date="2023" name="Plant J.">
        <title>Genome sequences and population genomics provide insights into the demographic history, inbreeding, and mutation load of two 'living fossil' tree species of Dipteronia.</title>
        <authorList>
            <person name="Feng Y."/>
            <person name="Comes H.P."/>
            <person name="Chen J."/>
            <person name="Zhu S."/>
            <person name="Lu R."/>
            <person name="Zhang X."/>
            <person name="Li P."/>
            <person name="Qiu J."/>
            <person name="Olsen K.M."/>
            <person name="Qiu Y."/>
        </authorList>
    </citation>
    <scope>NUCLEOTIDE SEQUENCE</scope>
    <source>
        <strain evidence="1">NBL</strain>
    </source>
</reference>
<proteinExistence type="predicted"/>
<sequence>MGLEDISKLCERLSILDGEGPVQRLNVELKKTGANRLGLSLVGVEVENVAHNVFTFHFMCVEDRRQVLVGGPWTVDGALIVLLEPSGMGEIESLKFNHAEFWVQIHRVPLLCITKDIGSFLGSLIGKGYWS</sequence>
<comment type="caution">
    <text evidence="1">The sequence shown here is derived from an EMBL/GenBank/DDBJ whole genome shotgun (WGS) entry which is preliminary data.</text>
</comment>
<dbReference type="AlphaFoldDB" id="A0AAE0AP64"/>
<evidence type="ECO:0000313" key="2">
    <source>
        <dbReference type="Proteomes" id="UP001281410"/>
    </source>
</evidence>
<name>A0AAE0AP64_9ROSI</name>
<dbReference type="EMBL" id="JANJYJ010000003">
    <property type="protein sequence ID" value="KAK3221492.1"/>
    <property type="molecule type" value="Genomic_DNA"/>
</dbReference>
<dbReference type="InterPro" id="IPR040256">
    <property type="entry name" value="At4g02000-like"/>
</dbReference>
<dbReference type="PANTHER" id="PTHR31286">
    <property type="entry name" value="GLYCINE-RICH CELL WALL STRUCTURAL PROTEIN 1.8-LIKE"/>
    <property type="match status" value="1"/>
</dbReference>
<accession>A0AAE0AP64</accession>